<name>A0A1H9RSY7_9BACI</name>
<sequence length="107" mass="12289">MRDRLILTAIAGAAFLFLIFQFDLRSDLPYLTAVLILFALSFAIFIAFMHEFSRRWQLRLWIANGAAALFVPIIEGMIYIWVTVIIWLLLIGSMAAVYMLQSNQDKS</sequence>
<dbReference type="RefSeq" id="WP_093072236.1">
    <property type="nucleotide sequence ID" value="NZ_FOGV01000005.1"/>
</dbReference>
<keyword evidence="1" id="KW-1133">Transmembrane helix</keyword>
<reference evidence="3" key="1">
    <citation type="submission" date="2016-10" db="EMBL/GenBank/DDBJ databases">
        <authorList>
            <person name="de Groot N.N."/>
        </authorList>
    </citation>
    <scope>NUCLEOTIDE SEQUENCE [LARGE SCALE GENOMIC DNA]</scope>
    <source>
        <strain evidence="3">10nlg</strain>
    </source>
</reference>
<keyword evidence="1" id="KW-0812">Transmembrane</keyword>
<gene>
    <name evidence="2" type="ORF">SAMN05444126_10575</name>
</gene>
<dbReference type="Proteomes" id="UP000199318">
    <property type="component" value="Unassembled WGS sequence"/>
</dbReference>
<dbReference type="STRING" id="1464123.SAMN05444126_10575"/>
<feature type="transmembrane region" description="Helical" evidence="1">
    <location>
        <begin position="80"/>
        <end position="100"/>
    </location>
</feature>
<evidence type="ECO:0000313" key="2">
    <source>
        <dbReference type="EMBL" id="SER75565.1"/>
    </source>
</evidence>
<feature type="transmembrane region" description="Helical" evidence="1">
    <location>
        <begin position="28"/>
        <end position="49"/>
    </location>
</feature>
<dbReference type="AlphaFoldDB" id="A0A1H9RSY7"/>
<evidence type="ECO:0000256" key="1">
    <source>
        <dbReference type="SAM" id="Phobius"/>
    </source>
</evidence>
<keyword evidence="3" id="KW-1185">Reference proteome</keyword>
<accession>A0A1H9RSY7</accession>
<organism evidence="2 3">
    <name type="scientific">Salisediminibacterium halotolerans</name>
    <dbReference type="NCBI Taxonomy" id="517425"/>
    <lineage>
        <taxon>Bacteria</taxon>
        <taxon>Bacillati</taxon>
        <taxon>Bacillota</taxon>
        <taxon>Bacilli</taxon>
        <taxon>Bacillales</taxon>
        <taxon>Bacillaceae</taxon>
        <taxon>Salisediminibacterium</taxon>
    </lineage>
</organism>
<feature type="transmembrane region" description="Helical" evidence="1">
    <location>
        <begin position="5"/>
        <end position="22"/>
    </location>
</feature>
<feature type="transmembrane region" description="Helical" evidence="1">
    <location>
        <begin position="56"/>
        <end position="74"/>
    </location>
</feature>
<comment type="caution">
    <text evidence="2">The sequence shown here is derived from an EMBL/GenBank/DDBJ whole genome shotgun (WGS) entry which is preliminary data.</text>
</comment>
<proteinExistence type="predicted"/>
<dbReference type="EMBL" id="FOGV01000005">
    <property type="protein sequence ID" value="SER75565.1"/>
    <property type="molecule type" value="Genomic_DNA"/>
</dbReference>
<keyword evidence="1" id="KW-0472">Membrane</keyword>
<protein>
    <submittedName>
        <fullName evidence="2">Uncharacterized protein</fullName>
    </submittedName>
</protein>
<evidence type="ECO:0000313" key="3">
    <source>
        <dbReference type="Proteomes" id="UP000199318"/>
    </source>
</evidence>